<protein>
    <recommendedName>
        <fullName evidence="3">Hydrolase</fullName>
    </recommendedName>
</protein>
<evidence type="ECO:0000313" key="2">
    <source>
        <dbReference type="Proteomes" id="UP000521313"/>
    </source>
</evidence>
<dbReference type="Gene3D" id="3.30.1240.10">
    <property type="match status" value="1"/>
</dbReference>
<comment type="caution">
    <text evidence="1">The sequence shown here is derived from an EMBL/GenBank/DDBJ whole genome shotgun (WGS) entry which is preliminary data.</text>
</comment>
<dbReference type="PROSITE" id="PS01229">
    <property type="entry name" value="COF_2"/>
    <property type="match status" value="1"/>
</dbReference>
<dbReference type="InterPro" id="IPR023214">
    <property type="entry name" value="HAD_sf"/>
</dbReference>
<dbReference type="InterPro" id="IPR000150">
    <property type="entry name" value="Cof"/>
</dbReference>
<dbReference type="PANTHER" id="PTHR10000:SF8">
    <property type="entry name" value="HAD SUPERFAMILY HYDROLASE-LIKE, TYPE 3"/>
    <property type="match status" value="1"/>
</dbReference>
<dbReference type="SFLD" id="SFLDG01140">
    <property type="entry name" value="C2.B:_Phosphomannomutase_and_P"/>
    <property type="match status" value="1"/>
</dbReference>
<dbReference type="Pfam" id="PF08282">
    <property type="entry name" value="Hydrolase_3"/>
    <property type="match status" value="1"/>
</dbReference>
<dbReference type="SUPFAM" id="SSF56784">
    <property type="entry name" value="HAD-like"/>
    <property type="match status" value="1"/>
</dbReference>
<proteinExistence type="predicted"/>
<name>A0A7W8D0Z4_9FIRM</name>
<dbReference type="AlphaFoldDB" id="A0A7W8D0Z4"/>
<dbReference type="Proteomes" id="UP000521313">
    <property type="component" value="Unassembled WGS sequence"/>
</dbReference>
<gene>
    <name evidence="1" type="ORF">HNQ43_001271</name>
</gene>
<accession>A0A7W8D0Z4</accession>
<dbReference type="InterPro" id="IPR036412">
    <property type="entry name" value="HAD-like_sf"/>
</dbReference>
<dbReference type="GO" id="GO:0016791">
    <property type="term" value="F:phosphatase activity"/>
    <property type="evidence" value="ECO:0007669"/>
    <property type="project" value="UniProtKB-ARBA"/>
</dbReference>
<dbReference type="InterPro" id="IPR006379">
    <property type="entry name" value="HAD-SF_hydro_IIB"/>
</dbReference>
<reference evidence="1 2" key="1">
    <citation type="submission" date="2020-08" db="EMBL/GenBank/DDBJ databases">
        <title>Genomic Encyclopedia of Type Strains, Phase IV (KMG-IV): sequencing the most valuable type-strain genomes for metagenomic binning, comparative biology and taxonomic classification.</title>
        <authorList>
            <person name="Goeker M."/>
        </authorList>
    </citation>
    <scope>NUCLEOTIDE SEQUENCE [LARGE SCALE GENOMIC DNA]</scope>
    <source>
        <strain evidence="1 2">DSM 26963</strain>
    </source>
</reference>
<evidence type="ECO:0008006" key="3">
    <source>
        <dbReference type="Google" id="ProtNLM"/>
    </source>
</evidence>
<dbReference type="RefSeq" id="WP_183375917.1">
    <property type="nucleotide sequence ID" value="NZ_JACHHD010000012.1"/>
</dbReference>
<sequence length="266" mass="30304">MKKKIKEQIQAVFLDIDGTYYDHEKNKVLPSTMKAMRKLKERGYKIALCSGRPLRMAQELSIFDGVQWDGFIGSAGNTVYDEQIQLIEKNGFSNAELKRIFSIAKEKNLCLYVNGSSAFLTQKDPAAMRVLEQFHVQIPNEIRDWDPEDVVDMISLFKGYDYDYSDFLQIPTVKTQKSSGCIVDLIKEGVSKVKGIESLLKYWHMEQAPYMAFGDSLNDKEMIQEATIGVAMENSDPDLFAYADFICGPSDQDSIALTLRQFRLID</sequence>
<dbReference type="SFLD" id="SFLDS00003">
    <property type="entry name" value="Haloacid_Dehalogenase"/>
    <property type="match status" value="1"/>
</dbReference>
<dbReference type="Gene3D" id="3.40.50.1000">
    <property type="entry name" value="HAD superfamily/HAD-like"/>
    <property type="match status" value="1"/>
</dbReference>
<organism evidence="1 2">
    <name type="scientific">Faecalicoccus acidiformans</name>
    <dbReference type="NCBI Taxonomy" id="915173"/>
    <lineage>
        <taxon>Bacteria</taxon>
        <taxon>Bacillati</taxon>
        <taxon>Bacillota</taxon>
        <taxon>Erysipelotrichia</taxon>
        <taxon>Erysipelotrichales</taxon>
        <taxon>Erysipelotrichaceae</taxon>
        <taxon>Faecalicoccus</taxon>
    </lineage>
</organism>
<dbReference type="PANTHER" id="PTHR10000">
    <property type="entry name" value="PHOSPHOSERINE PHOSPHATASE"/>
    <property type="match status" value="1"/>
</dbReference>
<dbReference type="EMBL" id="JACHHD010000012">
    <property type="protein sequence ID" value="MBB5185218.1"/>
    <property type="molecule type" value="Genomic_DNA"/>
</dbReference>
<evidence type="ECO:0000313" key="1">
    <source>
        <dbReference type="EMBL" id="MBB5185218.1"/>
    </source>
</evidence>
<dbReference type="NCBIfam" id="TIGR01484">
    <property type="entry name" value="HAD-SF-IIB"/>
    <property type="match status" value="1"/>
</dbReference>
<dbReference type="NCBIfam" id="TIGR00099">
    <property type="entry name" value="Cof-subfamily"/>
    <property type="match status" value="1"/>
</dbReference>
<dbReference type="GO" id="GO:0005829">
    <property type="term" value="C:cytosol"/>
    <property type="evidence" value="ECO:0007669"/>
    <property type="project" value="TreeGrafter"/>
</dbReference>
<dbReference type="GO" id="GO:0000287">
    <property type="term" value="F:magnesium ion binding"/>
    <property type="evidence" value="ECO:0007669"/>
    <property type="project" value="TreeGrafter"/>
</dbReference>